<dbReference type="Proteomes" id="UP000299102">
    <property type="component" value="Unassembled WGS sequence"/>
</dbReference>
<name>A0A4C1VA37_EUMVA</name>
<accession>A0A4C1VA37</accession>
<sequence length="306" mass="34969">MHAAGTPTAPRPAGISRRHDTAVNIRSCWETFQNWNSGVARRAGSRRARSISQRKFGNGPCIYAGIELSTVMNLRSVKLLNIEKIPRRIGYYAPRPFLLLRRVLILRHCDALVTNFTAAKFRALYCNSDGLDQMERVGTGRTAHQADGDTLGPARIKARTRTAFSRRLPCRLNVCIKRTCKERKALQLKQLMIHKMCEGGDARDHANKFSDIVDRISGMDIKNLEVDLLTADDDLGNKNESLVELVNRYEYRNVTKNTVQPPEENLKGEDNDEEKDCWILDLRSIKLRKEYQEKKIREGDEEDQID</sequence>
<gene>
    <name evidence="1" type="ORF">EVAR_20019_1</name>
</gene>
<dbReference type="AlphaFoldDB" id="A0A4C1VA37"/>
<keyword evidence="2" id="KW-1185">Reference proteome</keyword>
<comment type="caution">
    <text evidence="1">The sequence shown here is derived from an EMBL/GenBank/DDBJ whole genome shotgun (WGS) entry which is preliminary data.</text>
</comment>
<evidence type="ECO:0000313" key="2">
    <source>
        <dbReference type="Proteomes" id="UP000299102"/>
    </source>
</evidence>
<reference evidence="1 2" key="1">
    <citation type="journal article" date="2019" name="Commun. Biol.">
        <title>The bagworm genome reveals a unique fibroin gene that provides high tensile strength.</title>
        <authorList>
            <person name="Kono N."/>
            <person name="Nakamura H."/>
            <person name="Ohtoshi R."/>
            <person name="Tomita M."/>
            <person name="Numata K."/>
            <person name="Arakawa K."/>
        </authorList>
    </citation>
    <scope>NUCLEOTIDE SEQUENCE [LARGE SCALE GENOMIC DNA]</scope>
</reference>
<protein>
    <submittedName>
        <fullName evidence="1">Uncharacterized protein</fullName>
    </submittedName>
</protein>
<organism evidence="1 2">
    <name type="scientific">Eumeta variegata</name>
    <name type="common">Bagworm moth</name>
    <name type="synonym">Eumeta japonica</name>
    <dbReference type="NCBI Taxonomy" id="151549"/>
    <lineage>
        <taxon>Eukaryota</taxon>
        <taxon>Metazoa</taxon>
        <taxon>Ecdysozoa</taxon>
        <taxon>Arthropoda</taxon>
        <taxon>Hexapoda</taxon>
        <taxon>Insecta</taxon>
        <taxon>Pterygota</taxon>
        <taxon>Neoptera</taxon>
        <taxon>Endopterygota</taxon>
        <taxon>Lepidoptera</taxon>
        <taxon>Glossata</taxon>
        <taxon>Ditrysia</taxon>
        <taxon>Tineoidea</taxon>
        <taxon>Psychidae</taxon>
        <taxon>Oiketicinae</taxon>
        <taxon>Eumeta</taxon>
    </lineage>
</organism>
<evidence type="ECO:0000313" key="1">
    <source>
        <dbReference type="EMBL" id="GBP35509.1"/>
    </source>
</evidence>
<dbReference type="EMBL" id="BGZK01000304">
    <property type="protein sequence ID" value="GBP35509.1"/>
    <property type="molecule type" value="Genomic_DNA"/>
</dbReference>
<proteinExistence type="predicted"/>